<organism evidence="2 3">
    <name type="scientific">Tetrapyrgos nigripes</name>
    <dbReference type="NCBI Taxonomy" id="182062"/>
    <lineage>
        <taxon>Eukaryota</taxon>
        <taxon>Fungi</taxon>
        <taxon>Dikarya</taxon>
        <taxon>Basidiomycota</taxon>
        <taxon>Agaricomycotina</taxon>
        <taxon>Agaricomycetes</taxon>
        <taxon>Agaricomycetidae</taxon>
        <taxon>Agaricales</taxon>
        <taxon>Marasmiineae</taxon>
        <taxon>Marasmiaceae</taxon>
        <taxon>Tetrapyrgos</taxon>
    </lineage>
</organism>
<reference evidence="2 3" key="1">
    <citation type="journal article" date="2020" name="ISME J.">
        <title>Uncovering the hidden diversity of litter-decomposition mechanisms in mushroom-forming fungi.</title>
        <authorList>
            <person name="Floudas D."/>
            <person name="Bentzer J."/>
            <person name="Ahren D."/>
            <person name="Johansson T."/>
            <person name="Persson P."/>
            <person name="Tunlid A."/>
        </authorList>
    </citation>
    <scope>NUCLEOTIDE SEQUENCE [LARGE SCALE GENOMIC DNA]</scope>
    <source>
        <strain evidence="2 3">CBS 291.85</strain>
    </source>
</reference>
<feature type="region of interest" description="Disordered" evidence="1">
    <location>
        <begin position="81"/>
        <end position="129"/>
    </location>
</feature>
<sequence length="129" mass="13752">MGCCSGCPGNLTMCWRRSNKQWGGGYLHDGVIDGGGIQTINNMLYGFNELLEGFRDPSASRHALNPEKTVVRHEMDVSPISLRIPKPIPNAGATTMTGPSTLPETGPNDSSQTLPNANPTLSKAQPTTT</sequence>
<name>A0A8H5LVZ7_9AGAR</name>
<gene>
    <name evidence="2" type="ORF">D9758_003474</name>
</gene>
<evidence type="ECO:0000256" key="1">
    <source>
        <dbReference type="SAM" id="MobiDB-lite"/>
    </source>
</evidence>
<accession>A0A8H5LVZ7</accession>
<evidence type="ECO:0000313" key="2">
    <source>
        <dbReference type="EMBL" id="KAF5371602.1"/>
    </source>
</evidence>
<protein>
    <submittedName>
        <fullName evidence="2">Uncharacterized protein</fullName>
    </submittedName>
</protein>
<dbReference type="Proteomes" id="UP000559256">
    <property type="component" value="Unassembled WGS sequence"/>
</dbReference>
<proteinExistence type="predicted"/>
<dbReference type="EMBL" id="JAACJM010000007">
    <property type="protein sequence ID" value="KAF5371602.1"/>
    <property type="molecule type" value="Genomic_DNA"/>
</dbReference>
<keyword evidence="3" id="KW-1185">Reference proteome</keyword>
<evidence type="ECO:0000313" key="3">
    <source>
        <dbReference type="Proteomes" id="UP000559256"/>
    </source>
</evidence>
<feature type="compositionally biased region" description="Polar residues" evidence="1">
    <location>
        <begin position="92"/>
        <end position="129"/>
    </location>
</feature>
<dbReference type="AlphaFoldDB" id="A0A8H5LVZ7"/>
<comment type="caution">
    <text evidence="2">The sequence shown here is derived from an EMBL/GenBank/DDBJ whole genome shotgun (WGS) entry which is preliminary data.</text>
</comment>